<protein>
    <submittedName>
        <fullName evidence="2">Uncharacterized protein</fullName>
    </submittedName>
</protein>
<dbReference type="AlphaFoldDB" id="A0A0S4U8I7"/>
<sequence length="122" mass="13231">MRSLGTGEVTPAPHDSTVPTISWPGMSEGLGLGGSPSTMCKSVRHTPQADTAIRTSPGPGTGMGMFRNFNGARTPSRTMACIESDIEASEREVRLQYGRAARGDRLRERANNCDRSMEARRY</sequence>
<organism evidence="2">
    <name type="scientific">Ralstonia solanacearum</name>
    <name type="common">Pseudomonas solanacearum</name>
    <dbReference type="NCBI Taxonomy" id="305"/>
    <lineage>
        <taxon>Bacteria</taxon>
        <taxon>Pseudomonadati</taxon>
        <taxon>Pseudomonadota</taxon>
        <taxon>Betaproteobacteria</taxon>
        <taxon>Burkholderiales</taxon>
        <taxon>Burkholderiaceae</taxon>
        <taxon>Ralstonia</taxon>
        <taxon>Ralstonia solanacearum species complex</taxon>
    </lineage>
</organism>
<feature type="region of interest" description="Disordered" evidence="1">
    <location>
        <begin position="1"/>
        <end position="64"/>
    </location>
</feature>
<evidence type="ECO:0000256" key="1">
    <source>
        <dbReference type="SAM" id="MobiDB-lite"/>
    </source>
</evidence>
<dbReference type="EMBL" id="LN899821">
    <property type="protein sequence ID" value="CUV18445.1"/>
    <property type="molecule type" value="Genomic_DNA"/>
</dbReference>
<accession>A0A0S4U8I7</accession>
<proteinExistence type="predicted"/>
<reference evidence="2" key="1">
    <citation type="submission" date="2015-10" db="EMBL/GenBank/DDBJ databases">
        <authorList>
            <person name="Gilbert D.G."/>
        </authorList>
    </citation>
    <scope>NUCLEOTIDE SEQUENCE</scope>
    <source>
        <strain evidence="2">Phyl III-seqv23</strain>
    </source>
</reference>
<evidence type="ECO:0000313" key="2">
    <source>
        <dbReference type="EMBL" id="CUV18445.1"/>
    </source>
</evidence>
<gene>
    <name evidence="2" type="ORF">PSS4_v1_650005</name>
</gene>
<name>A0A0S4U8I7_RALSL</name>